<evidence type="ECO:0000313" key="3">
    <source>
        <dbReference type="Proteomes" id="UP000050865"/>
    </source>
</evidence>
<dbReference type="Gene3D" id="3.90.25.10">
    <property type="entry name" value="UDP-galactose 4-epimerase, domain 1"/>
    <property type="match status" value="1"/>
</dbReference>
<dbReference type="RefSeq" id="WP_056988879.1">
    <property type="nucleotide sequence ID" value="NZ_AYZJ01000009.1"/>
</dbReference>
<name>A0A0R2FB04_9LACO</name>
<accession>A0A0R2FB04</accession>
<protein>
    <recommendedName>
        <fullName evidence="1">NAD(P)-binding domain-containing protein</fullName>
    </recommendedName>
</protein>
<keyword evidence="3" id="KW-1185">Reference proteome</keyword>
<dbReference type="SUPFAM" id="SSF51735">
    <property type="entry name" value="NAD(P)-binding Rossmann-fold domains"/>
    <property type="match status" value="1"/>
</dbReference>
<dbReference type="InterPro" id="IPR052718">
    <property type="entry name" value="NmrA-type_oxidoreductase"/>
</dbReference>
<feature type="domain" description="NAD(P)-binding" evidence="1">
    <location>
        <begin position="7"/>
        <end position="136"/>
    </location>
</feature>
<comment type="caution">
    <text evidence="2">The sequence shown here is derived from an EMBL/GenBank/DDBJ whole genome shotgun (WGS) entry which is preliminary data.</text>
</comment>
<evidence type="ECO:0000259" key="1">
    <source>
        <dbReference type="Pfam" id="PF13460"/>
    </source>
</evidence>
<evidence type="ECO:0000313" key="2">
    <source>
        <dbReference type="EMBL" id="KRN25539.1"/>
    </source>
</evidence>
<sequence>MRYLITGATGHLGRKVIDQLVALVGASALTAAVHTPAKATALSERGINTVALDYLNVETMRQAFSGQDVVIYIPSKTYDVLQRITEFENSIKALKLAKVPSVVFVSFYADQENNPFRMSPYYAYAPRKLATSGLQYAVAKNSLYADPLVPYLPELIERQALIYPVGNQAMSFITQDDSAKAIATLAVKPELRDAGQIYTLTQEKALTMPELGRIMTKVTGHEIGYKPVTTAEFGRIYAAEGDGEELASMYAAGALGLFDQATHDFAKITGDKPESMSAFLKRSYRPEA</sequence>
<dbReference type="PATRIC" id="fig|1423730.4.peg.284"/>
<dbReference type="PANTHER" id="PTHR47129">
    <property type="entry name" value="QUINONE OXIDOREDUCTASE 2"/>
    <property type="match status" value="1"/>
</dbReference>
<dbReference type="Gene3D" id="3.40.50.720">
    <property type="entry name" value="NAD(P)-binding Rossmann-like Domain"/>
    <property type="match status" value="1"/>
</dbReference>
<dbReference type="Proteomes" id="UP000050865">
    <property type="component" value="Unassembled WGS sequence"/>
</dbReference>
<dbReference type="AlphaFoldDB" id="A0A0R2FB04"/>
<dbReference type="STRING" id="1423730.FC75_GL000268"/>
<organism evidence="2 3">
    <name type="scientific">Lacticaseibacillus camelliae DSM 22697 = JCM 13995</name>
    <dbReference type="NCBI Taxonomy" id="1423730"/>
    <lineage>
        <taxon>Bacteria</taxon>
        <taxon>Bacillati</taxon>
        <taxon>Bacillota</taxon>
        <taxon>Bacilli</taxon>
        <taxon>Lactobacillales</taxon>
        <taxon>Lactobacillaceae</taxon>
        <taxon>Lacticaseibacillus</taxon>
    </lineage>
</organism>
<dbReference type="InterPro" id="IPR036291">
    <property type="entry name" value="NAD(P)-bd_dom_sf"/>
</dbReference>
<gene>
    <name evidence="2" type="ORF">FC75_GL000268</name>
</gene>
<proteinExistence type="predicted"/>
<reference evidence="2 3" key="1">
    <citation type="journal article" date="2015" name="Genome Announc.">
        <title>Expanding the biotechnology potential of lactobacilli through comparative genomics of 213 strains and associated genera.</title>
        <authorList>
            <person name="Sun Z."/>
            <person name="Harris H.M."/>
            <person name="McCann A."/>
            <person name="Guo C."/>
            <person name="Argimon S."/>
            <person name="Zhang W."/>
            <person name="Yang X."/>
            <person name="Jeffery I.B."/>
            <person name="Cooney J.C."/>
            <person name="Kagawa T.F."/>
            <person name="Liu W."/>
            <person name="Song Y."/>
            <person name="Salvetti E."/>
            <person name="Wrobel A."/>
            <person name="Rasinkangas P."/>
            <person name="Parkhill J."/>
            <person name="Rea M.C."/>
            <person name="O'Sullivan O."/>
            <person name="Ritari J."/>
            <person name="Douillard F.P."/>
            <person name="Paul Ross R."/>
            <person name="Yang R."/>
            <person name="Briner A.E."/>
            <person name="Felis G.E."/>
            <person name="de Vos W.M."/>
            <person name="Barrangou R."/>
            <person name="Klaenhammer T.R."/>
            <person name="Caufield P.W."/>
            <person name="Cui Y."/>
            <person name="Zhang H."/>
            <person name="O'Toole P.W."/>
        </authorList>
    </citation>
    <scope>NUCLEOTIDE SEQUENCE [LARGE SCALE GENOMIC DNA]</scope>
    <source>
        <strain evidence="2 3">DSM 22697</strain>
    </source>
</reference>
<dbReference type="InterPro" id="IPR016040">
    <property type="entry name" value="NAD(P)-bd_dom"/>
</dbReference>
<dbReference type="Pfam" id="PF13460">
    <property type="entry name" value="NAD_binding_10"/>
    <property type="match status" value="1"/>
</dbReference>
<dbReference type="EMBL" id="AYZJ01000009">
    <property type="protein sequence ID" value="KRN25539.1"/>
    <property type="molecule type" value="Genomic_DNA"/>
</dbReference>
<dbReference type="PANTHER" id="PTHR47129:SF1">
    <property type="entry name" value="NMRA-LIKE DOMAIN-CONTAINING PROTEIN"/>
    <property type="match status" value="1"/>
</dbReference>
<dbReference type="CDD" id="cd05269">
    <property type="entry name" value="TMR_SDR_a"/>
    <property type="match status" value="1"/>
</dbReference>